<accession>A0A7T8KA41</accession>
<dbReference type="Pfam" id="PF15884">
    <property type="entry name" value="QIL1"/>
    <property type="match status" value="1"/>
</dbReference>
<dbReference type="EMBL" id="CP045897">
    <property type="protein sequence ID" value="QQP51729.1"/>
    <property type="molecule type" value="Genomic_DNA"/>
</dbReference>
<protein>
    <recommendedName>
        <fullName evidence="1">MICOS complex subunit MIC13</fullName>
    </recommendedName>
</protein>
<reference evidence="3" key="1">
    <citation type="submission" date="2021-01" db="EMBL/GenBank/DDBJ databases">
        <title>Caligus Genome Assembly.</title>
        <authorList>
            <person name="Gallardo-Escarate C."/>
        </authorList>
    </citation>
    <scope>NUCLEOTIDE SEQUENCE [LARGE SCALE GENOMIC DNA]</scope>
</reference>
<name>A0A7T8KA41_CALRO</name>
<dbReference type="InterPro" id="IPR026769">
    <property type="entry name" value="Mic13"/>
</dbReference>
<comment type="subunit">
    <text evidence="1">Component of the mitochondrial contact site and cristae organizing system (MICOS) complex.</text>
</comment>
<comment type="similarity">
    <text evidence="1">Belongs to the MICOS complex subunit Mic13 family.</text>
</comment>
<dbReference type="GO" id="GO:0061617">
    <property type="term" value="C:MICOS complex"/>
    <property type="evidence" value="ECO:0007669"/>
    <property type="project" value="UniProtKB-UniRule"/>
</dbReference>
<keyword evidence="1" id="KW-0496">Mitochondrion</keyword>
<dbReference type="OrthoDB" id="5948578at2759"/>
<evidence type="ECO:0000313" key="2">
    <source>
        <dbReference type="EMBL" id="QQP51729.1"/>
    </source>
</evidence>
<sequence>MGVLGTVIKSGVKLGAVGGLMFLSYDQKLWSNAEEGEKLYRELSSLARDNAPPEVKTLTESLPDLSLSPSSWNNGVSYVFDGIRHSPETLAYYGSQGKDLLVSGLESINASESKSEQKE</sequence>
<dbReference type="AlphaFoldDB" id="A0A7T8KA41"/>
<evidence type="ECO:0000256" key="1">
    <source>
        <dbReference type="RuleBase" id="RU363009"/>
    </source>
</evidence>
<proteinExistence type="inferred from homology"/>
<evidence type="ECO:0000313" key="3">
    <source>
        <dbReference type="Proteomes" id="UP000595437"/>
    </source>
</evidence>
<keyword evidence="1" id="KW-0472">Membrane</keyword>
<organism evidence="2 3">
    <name type="scientific">Caligus rogercresseyi</name>
    <name type="common">Sea louse</name>
    <dbReference type="NCBI Taxonomy" id="217165"/>
    <lineage>
        <taxon>Eukaryota</taxon>
        <taxon>Metazoa</taxon>
        <taxon>Ecdysozoa</taxon>
        <taxon>Arthropoda</taxon>
        <taxon>Crustacea</taxon>
        <taxon>Multicrustacea</taxon>
        <taxon>Hexanauplia</taxon>
        <taxon>Copepoda</taxon>
        <taxon>Siphonostomatoida</taxon>
        <taxon>Caligidae</taxon>
        <taxon>Caligus</taxon>
    </lineage>
</organism>
<gene>
    <name evidence="2" type="ORF">FKW44_013169</name>
</gene>
<comment type="subcellular location">
    <subcellularLocation>
        <location evidence="1">Mitochondrion inner membrane</location>
        <topology evidence="1">Single-pass membrane protein</topology>
    </subcellularLocation>
</comment>
<keyword evidence="3" id="KW-1185">Reference proteome</keyword>
<dbReference type="Proteomes" id="UP000595437">
    <property type="component" value="Chromosome 8"/>
</dbReference>
<comment type="function">
    <text evidence="1">Component of the MICOS complex, a large protein complex of the mitochondrial inner membrane that plays crucial roles in the maintenance of crista junctions, inner membrane architecture, and formation of contact sites to the outer membrane.</text>
</comment>
<keyword evidence="1" id="KW-0999">Mitochondrion inner membrane</keyword>